<evidence type="ECO:0000259" key="4">
    <source>
        <dbReference type="PROSITE" id="PS50043"/>
    </source>
</evidence>
<evidence type="ECO:0000256" key="1">
    <source>
        <dbReference type="ARBA" id="ARBA00023015"/>
    </source>
</evidence>
<sequence length="913" mass="97077">MPPTDAPFSGDGRGTTLAWSGDPLLAAKLSVPAVPRVHVPRHRLLDRLRTATDGPMTLVTGPAGAGKTTLAAAWVRDGEPPGPVAWLTLDSYDGAPGVFWSYVVEALRRALPRQQPDGIPVPARPGSVGTSLLTRLAAATERLPGPVVLVLDGFEKVAGRRVPAGLEFLLEHCGPLLRLVVTSRVDPLLPLHRYRAEDRLTEVRGADLAFTPHEAAALLRGHGLKPGDDVVRALMRRTRGWATGLRLCALAVQRTGDPDGFTRSFTGSEQAVSDYLTAEVLDAQPVATRELLLRASVLDRLHPDLVNALTGRQDAEAVLAGLTHESAFVDPVPGTSWCRVHPLFAGVLRAQLRIRHPALVPRLHARAARWLAGAGRTVEALEHAAEAGDWRFGASEAVHQLMVGALCAPPEAGRAERAFSRMPSSVAGAEPALVAAARRLAQHDRAGCRERLAVAERQLRRNGVEPDPEVGLTHALLQLLCASQAEERAGGRAEGRAEESAQAVSDLMGRMPLERLQAHPEIEALRLYGLARAFLGSGRLAEAGRLSTEAAEAAGSAGGAGTAEGAQATGAADVRTAEASLPVRHMSLGLLAVTESAAGALTSAEDHALRSLVMADQYGAPPEHRSGAGYAALAAVAFERDDREVAQRRLEQALACSDVREDPVLATEAAVLRSRLELARGRREAALTALPGPGTADAPWPVQRVALMRSAVALARGDHQAAVAAVHGARTDGPTALVALARAHLAAGRTDRALRLLARAEASPDPSLTDRVSIRLLRARAALLADDRAAARRLLDRALDAARPERLRRPFAEAGPWLRHLLNEAAGAGPAQDRGAWLGVHGSEPPAGLVQPLSSRERDVLLCVQKMMSADEIAAELTLSVNTVKTHLRSVYRKLCVSRRRDAVERGRELHIL</sequence>
<protein>
    <submittedName>
        <fullName evidence="5">LuxR C-terminal-related transcriptional regulator</fullName>
    </submittedName>
</protein>
<proteinExistence type="predicted"/>
<dbReference type="Pfam" id="PF00196">
    <property type="entry name" value="GerE"/>
    <property type="match status" value="1"/>
</dbReference>
<dbReference type="Gene3D" id="1.10.10.10">
    <property type="entry name" value="Winged helix-like DNA-binding domain superfamily/Winged helix DNA-binding domain"/>
    <property type="match status" value="1"/>
</dbReference>
<dbReference type="InterPro" id="IPR027417">
    <property type="entry name" value="P-loop_NTPase"/>
</dbReference>
<dbReference type="InterPro" id="IPR059106">
    <property type="entry name" value="WHD_MalT"/>
</dbReference>
<keyword evidence="3" id="KW-0804">Transcription</keyword>
<name>A0ABW0A5L8_9ACTN</name>
<gene>
    <name evidence="5" type="ORF">ACFPP6_29545</name>
</gene>
<comment type="caution">
    <text evidence="5">The sequence shown here is derived from an EMBL/GenBank/DDBJ whole genome shotgun (WGS) entry which is preliminary data.</text>
</comment>
<dbReference type="SMART" id="SM00421">
    <property type="entry name" value="HTH_LUXR"/>
    <property type="match status" value="1"/>
</dbReference>
<feature type="domain" description="HTH luxR-type" evidence="4">
    <location>
        <begin position="846"/>
        <end position="911"/>
    </location>
</feature>
<dbReference type="Pfam" id="PF13191">
    <property type="entry name" value="AAA_16"/>
    <property type="match status" value="1"/>
</dbReference>
<dbReference type="Gene3D" id="1.25.40.10">
    <property type="entry name" value="Tetratricopeptide repeat domain"/>
    <property type="match status" value="1"/>
</dbReference>
<dbReference type="Pfam" id="PF17874">
    <property type="entry name" value="TPR_MalT"/>
    <property type="match status" value="1"/>
</dbReference>
<dbReference type="InterPro" id="IPR011990">
    <property type="entry name" value="TPR-like_helical_dom_sf"/>
</dbReference>
<dbReference type="SUPFAM" id="SSF46894">
    <property type="entry name" value="C-terminal effector domain of the bipartite response regulators"/>
    <property type="match status" value="1"/>
</dbReference>
<dbReference type="InterPro" id="IPR000792">
    <property type="entry name" value="Tscrpt_reg_LuxR_C"/>
</dbReference>
<evidence type="ECO:0000313" key="5">
    <source>
        <dbReference type="EMBL" id="MFC5148819.1"/>
    </source>
</evidence>
<dbReference type="Gene3D" id="3.40.50.300">
    <property type="entry name" value="P-loop containing nucleotide triphosphate hydrolases"/>
    <property type="match status" value="1"/>
</dbReference>
<dbReference type="InterPro" id="IPR003593">
    <property type="entry name" value="AAA+_ATPase"/>
</dbReference>
<dbReference type="InterPro" id="IPR041664">
    <property type="entry name" value="AAA_16"/>
</dbReference>
<reference evidence="6" key="1">
    <citation type="journal article" date="2019" name="Int. J. Syst. Evol. Microbiol.">
        <title>The Global Catalogue of Microorganisms (GCM) 10K type strain sequencing project: providing services to taxonomists for standard genome sequencing and annotation.</title>
        <authorList>
            <consortium name="The Broad Institute Genomics Platform"/>
            <consortium name="The Broad Institute Genome Sequencing Center for Infectious Disease"/>
            <person name="Wu L."/>
            <person name="Ma J."/>
        </authorList>
    </citation>
    <scope>NUCLEOTIDE SEQUENCE [LARGE SCALE GENOMIC DNA]</scope>
    <source>
        <strain evidence="6">CGMCC 4.1641</strain>
    </source>
</reference>
<dbReference type="PROSITE" id="PS50043">
    <property type="entry name" value="HTH_LUXR_2"/>
    <property type="match status" value="1"/>
</dbReference>
<dbReference type="PANTHER" id="PTHR44688">
    <property type="entry name" value="DNA-BINDING TRANSCRIPTIONAL ACTIVATOR DEVR_DOSR"/>
    <property type="match status" value="1"/>
</dbReference>
<keyword evidence="1" id="KW-0805">Transcription regulation</keyword>
<dbReference type="SUPFAM" id="SSF52540">
    <property type="entry name" value="P-loop containing nucleoside triphosphate hydrolases"/>
    <property type="match status" value="1"/>
</dbReference>
<dbReference type="Proteomes" id="UP001596222">
    <property type="component" value="Unassembled WGS sequence"/>
</dbReference>
<dbReference type="EMBL" id="JBHSKJ010000021">
    <property type="protein sequence ID" value="MFC5148819.1"/>
    <property type="molecule type" value="Genomic_DNA"/>
</dbReference>
<dbReference type="InterPro" id="IPR036388">
    <property type="entry name" value="WH-like_DNA-bd_sf"/>
</dbReference>
<dbReference type="RefSeq" id="WP_382048780.1">
    <property type="nucleotide sequence ID" value="NZ_JBHSKJ010000021.1"/>
</dbReference>
<keyword evidence="2" id="KW-0238">DNA-binding</keyword>
<evidence type="ECO:0000256" key="2">
    <source>
        <dbReference type="ARBA" id="ARBA00023125"/>
    </source>
</evidence>
<dbReference type="InterPro" id="IPR041617">
    <property type="entry name" value="TPR_MalT"/>
</dbReference>
<dbReference type="Pfam" id="PF25873">
    <property type="entry name" value="WHD_MalT"/>
    <property type="match status" value="1"/>
</dbReference>
<evidence type="ECO:0000313" key="6">
    <source>
        <dbReference type="Proteomes" id="UP001596222"/>
    </source>
</evidence>
<dbReference type="InterPro" id="IPR016032">
    <property type="entry name" value="Sig_transdc_resp-reg_C-effctor"/>
</dbReference>
<keyword evidence="6" id="KW-1185">Reference proteome</keyword>
<dbReference type="PRINTS" id="PR00038">
    <property type="entry name" value="HTHLUXR"/>
</dbReference>
<dbReference type="CDD" id="cd06170">
    <property type="entry name" value="LuxR_C_like"/>
    <property type="match status" value="1"/>
</dbReference>
<organism evidence="5 6">
    <name type="scientific">Streptomyces aureoversilis</name>
    <dbReference type="NCBI Taxonomy" id="67277"/>
    <lineage>
        <taxon>Bacteria</taxon>
        <taxon>Bacillati</taxon>
        <taxon>Actinomycetota</taxon>
        <taxon>Actinomycetes</taxon>
        <taxon>Kitasatosporales</taxon>
        <taxon>Streptomycetaceae</taxon>
        <taxon>Streptomyces</taxon>
    </lineage>
</organism>
<evidence type="ECO:0000256" key="3">
    <source>
        <dbReference type="ARBA" id="ARBA00023163"/>
    </source>
</evidence>
<dbReference type="SMART" id="SM00382">
    <property type="entry name" value="AAA"/>
    <property type="match status" value="1"/>
</dbReference>
<dbReference type="PANTHER" id="PTHR44688:SF16">
    <property type="entry name" value="DNA-BINDING TRANSCRIPTIONAL ACTIVATOR DEVR_DOSR"/>
    <property type="match status" value="1"/>
</dbReference>
<accession>A0ABW0A5L8</accession>